<dbReference type="EMBL" id="FR823390">
    <property type="protein sequence ID" value="CBZ53923.1"/>
    <property type="molecule type" value="Genomic_DNA"/>
</dbReference>
<protein>
    <submittedName>
        <fullName evidence="2">Uncharacterized protein</fullName>
    </submittedName>
</protein>
<feature type="region of interest" description="Disordered" evidence="1">
    <location>
        <begin position="1516"/>
        <end position="1546"/>
    </location>
</feature>
<gene>
    <name evidence="2" type="ORF">NCLIV_037050</name>
</gene>
<feature type="compositionally biased region" description="Basic and acidic residues" evidence="1">
    <location>
        <begin position="2265"/>
        <end position="2298"/>
    </location>
</feature>
<feature type="compositionally biased region" description="Low complexity" evidence="1">
    <location>
        <begin position="21"/>
        <end position="34"/>
    </location>
</feature>
<feature type="compositionally biased region" description="Polar residues" evidence="1">
    <location>
        <begin position="1013"/>
        <end position="1034"/>
    </location>
</feature>
<feature type="region of interest" description="Disordered" evidence="1">
    <location>
        <begin position="1780"/>
        <end position="1847"/>
    </location>
</feature>
<feature type="region of interest" description="Disordered" evidence="1">
    <location>
        <begin position="151"/>
        <end position="174"/>
    </location>
</feature>
<feature type="region of interest" description="Disordered" evidence="1">
    <location>
        <begin position="444"/>
        <end position="529"/>
    </location>
</feature>
<feature type="compositionally biased region" description="Polar residues" evidence="1">
    <location>
        <begin position="193"/>
        <end position="207"/>
    </location>
</feature>
<feature type="region of interest" description="Disordered" evidence="1">
    <location>
        <begin position="1674"/>
        <end position="1704"/>
    </location>
</feature>
<feature type="region of interest" description="Disordered" evidence="1">
    <location>
        <begin position="2326"/>
        <end position="2437"/>
    </location>
</feature>
<feature type="region of interest" description="Disordered" evidence="1">
    <location>
        <begin position="1911"/>
        <end position="2024"/>
    </location>
</feature>
<feature type="compositionally biased region" description="Low complexity" evidence="1">
    <location>
        <begin position="1976"/>
        <end position="1985"/>
    </location>
</feature>
<feature type="region of interest" description="Disordered" evidence="1">
    <location>
        <begin position="2036"/>
        <end position="2301"/>
    </location>
</feature>
<feature type="compositionally biased region" description="Basic and acidic residues" evidence="1">
    <location>
        <begin position="1035"/>
        <end position="1047"/>
    </location>
</feature>
<evidence type="ECO:0000256" key="1">
    <source>
        <dbReference type="SAM" id="MobiDB-lite"/>
    </source>
</evidence>
<feature type="compositionally biased region" description="Polar residues" evidence="1">
    <location>
        <begin position="690"/>
        <end position="704"/>
    </location>
</feature>
<dbReference type="OrthoDB" id="331989at2759"/>
<accession>F0VJL2</accession>
<feature type="region of interest" description="Disordered" evidence="1">
    <location>
        <begin position="1866"/>
        <end position="1891"/>
    </location>
</feature>
<feature type="region of interest" description="Disordered" evidence="1">
    <location>
        <begin position="1067"/>
        <end position="1130"/>
    </location>
</feature>
<feature type="compositionally biased region" description="Polar residues" evidence="1">
    <location>
        <begin position="1338"/>
        <end position="1350"/>
    </location>
</feature>
<feature type="compositionally biased region" description="Basic and acidic residues" evidence="1">
    <location>
        <begin position="667"/>
        <end position="681"/>
    </location>
</feature>
<evidence type="ECO:0000313" key="3">
    <source>
        <dbReference type="Proteomes" id="UP000007494"/>
    </source>
</evidence>
<feature type="compositionally biased region" description="Polar residues" evidence="1">
    <location>
        <begin position="2015"/>
        <end position="2024"/>
    </location>
</feature>
<feature type="compositionally biased region" description="Basic and acidic residues" evidence="1">
    <location>
        <begin position="512"/>
        <end position="529"/>
    </location>
</feature>
<feature type="compositionally biased region" description="Basic and acidic residues" evidence="1">
    <location>
        <begin position="123"/>
        <end position="136"/>
    </location>
</feature>
<feature type="compositionally biased region" description="Low complexity" evidence="1">
    <location>
        <begin position="89"/>
        <end position="105"/>
    </location>
</feature>
<feature type="compositionally biased region" description="Low complexity" evidence="1">
    <location>
        <begin position="67"/>
        <end position="80"/>
    </location>
</feature>
<feature type="compositionally biased region" description="Basic and acidic residues" evidence="1">
    <location>
        <begin position="2137"/>
        <end position="2152"/>
    </location>
</feature>
<feature type="region of interest" description="Disordered" evidence="1">
    <location>
        <begin position="667"/>
        <end position="704"/>
    </location>
</feature>
<feature type="compositionally biased region" description="Basic and acidic residues" evidence="1">
    <location>
        <begin position="745"/>
        <end position="757"/>
    </location>
</feature>
<feature type="compositionally biased region" description="Polar residues" evidence="1">
    <location>
        <begin position="1813"/>
        <end position="1827"/>
    </location>
</feature>
<sequence length="2525" mass="266737">MTNPWPPVDSNEVTTASMVDSGPASAASESCASAKNTVERSSATPPEGQEHSSTSPKDSDPSSRYRLAAVAASALAAAVARKQRREASDSQAAAAGQAQVDQQNQEKCPFLTESVLGRRHHERREEPKRRGNENKSDPLFQFLLLDSLQKASFRAPQQPDQAQETLVEGSKSPETARATETFLCQPDKDNGRVFSSNGVESQATPEITISPGGKEDTTKGPRRPPGFTEAWEMGLECHECCPFLKSTTVKTILPQKTSTPHGQERVWATSLSSQGDMQVRHTKGHQSASVCEPCEFPNKRRHLQPSAPFPGRSEAERQGFRGLVDGRDASAGAEPDPTLRQSSGALETILDRQRTLNHLPAAGSGARELARSALRHAPSKKMNLTKAIASSLADAGRLGVSTLLMRESQLQTAAGVLGDEALQRYMRAASALLHPNVNTSDDATLHSSGILADNQPSDEDPASPGTSTIPLFVPSSSPVSSGQSLSSGSGKPTHAVEHTPGRLGEGIARRSGNKESCGDDSKTEDAKRFSPVEMNNSSATAAATAAAVAALLAWKKPHGVFGRVSADCDGSDEKNSLLANEGPTKESPSLERHGKDEGEELICTKPREHALVRHSKQEQAFAHMLPRGVLLDAARVLLATSGRQRNDGGNPLPLNPAMVQLLLPTSHDSEGSKHEHEDRATRSPPCEAPRQSQPPSGGSFQASRASLAARACTAYDVRAPKSTHSLACDSPTKAPSNPGGAYQTERGRDAYRGEPPHSRTGQPTASDAHLASHRLLESVNASDDELVEATAAALRAIGRLLTLRASRLPTRQTPAGRPVHASSKPCSFEEAHSGVQAAAACSGVQKETEQVSGEEAELNGEGGAFPSASSLEARALRPVAPQAERDSESADSGRLSSCPPPPPLSSLDPEEAFAEIRACQAPPPSPAHATPTFPKGPLEKAALPSSILDQQQSRKDVQEISRGASCAEDLAKANAFRKQVPKQGSSLGGPSSFANDQGVLQLLLQAHESLQRSLASNASSDQATAHTREASASANRREDRHWADRRQVTPRALLKTARREAMKLLGFQVASGKQRETGKGDQPSHGTSSSREIKAIFEQPPALPSRCDETAEASQPDLTQSSKRSKPLNPYATPFVPRFALASPGGVAASATPLGSGAIAPSVSRQSVEATPVSSLSSVPAARAAVASLGGSGDAQERLEAWGVSPRRAVSEKNSDILALLGAVRSERRSSEPQKVVLDSPLHNLLQKNVATRRADRPRRLRQLPEILHADSQAFLAALRRELAPTREAQEGHGEPSPAPLKTRLPGPLASKEDLRTRHSAEGLEDVGERAMREADSRQGSALSRGNKQTLRPDGRLHLDTLLPPHAFQKTAVAQTHQSGLSSLLPHHVSPALPHIINIAPGVQAEKAFFLQSAAKKQPVAGWPQLHLSRLLVPETDLRTSGSAREVTRNANVRSGVQRTEWHLGDNAGGGAFGNTDRSQTNTGLFSSALSQDHLTLLNLQHRMHALQQQANQVRISSTSSNVERHPYSSPLPPQADCPSSVGKQPLTSVQSKSQAFAADRLRPGAATEATRLHYTSGLDSLLPGDSRMQTALKSTPAAVAGHTLFLTRALGEHAAQRDAEASHSTRSILPPVRLPDSNAQRMGVSYLLGSTGVAPVAAAETTAANLCREQTAETVPAASDGRDSSRRCRPPVNQADGKPNGVTQGEALGSHVAVRKGRNVFPSSENQLSLTQPTQLLQATLLALSRGGSSLSPALLGALGAAAASPEVLLGHLRSLTGGVIRRPSGSERALGEAEPRRGVSSSDVFRDASKQEPSSDSAQTNTGEQSSERGAVDRLPSPQMHHGRPGVYSKVQLLKSSQALLRQQERKTRARTKAGYCDSSADGSGDEETNLVRQSLPFVERVAPAVEAAPAHGVRDATRAPLSPGIHTGPRMLPPGRSKVTGLQGSKVTSRAPPLLPNIFPPSAAGDEGRMRGAAEAGALPEAEQQRVRERQPKLSPAAEGIQAVASPAGATCGSSRPSSAASVFATVDRAVRDAHSKTADEEGTSQKGSSAADEQDAPLRLPRRRGSVPTHDKGKDQKPSETERGGGERMQGREGGKPRKRRGSTSLVSPSAKAVTTRSAAASVPAARLPKTVFAEDSRDTKTEKKTGEKTLVGEAGGKDAPPRQSISAALGAQLSQGAGKLRGGKRGNHTQRGSSSSSRQEGNQAQSRGKVAAESSCAPEAADGCACPVPRQDSQKLPAAPTEFYGVDSRSGVETAGGMQKVEDVQKDVEPSEGGKRQGMPEDSESHTKKETVHQKVQKRAFQPALVAQASASVVWHLEDVKDGTGERTGASVSACVWSSSETNKPKDVKPLAGSRPKHHGKAKVPTGKQIENAGLSAVPPESSKHDGDDAEDPSSGTHEVKLKLEQQGARPTAASHPSDEIYEKKEKNKEETSVLLASDVLKNTPSHDTAVSISILGAKKTGQSIRTANTEGACKPALGDLQKERDNSEKKTTHGTDNSGEQGSRHVQMARAGTAAERGR</sequence>
<feature type="region of interest" description="Disordered" evidence="1">
    <location>
        <begin position="186"/>
        <end position="222"/>
    </location>
</feature>
<feature type="region of interest" description="Disordered" evidence="1">
    <location>
        <begin position="1013"/>
        <end position="1053"/>
    </location>
</feature>
<feature type="region of interest" description="Disordered" evidence="1">
    <location>
        <begin position="1286"/>
        <end position="1355"/>
    </location>
</feature>
<dbReference type="InParanoid" id="F0VJL2"/>
<feature type="region of interest" description="Disordered" evidence="1">
    <location>
        <begin position="2466"/>
        <end position="2525"/>
    </location>
</feature>
<proteinExistence type="predicted"/>
<dbReference type="RefSeq" id="XP_003883955.1">
    <property type="nucleotide sequence ID" value="XM_003883906.1"/>
</dbReference>
<dbReference type="eggNOG" id="ENOG502QZHY">
    <property type="taxonomic scope" value="Eukaryota"/>
</dbReference>
<feature type="compositionally biased region" description="Basic and acidic residues" evidence="1">
    <location>
        <begin position="1311"/>
        <end position="1337"/>
    </location>
</feature>
<feature type="compositionally biased region" description="Polar residues" evidence="1">
    <location>
        <begin position="2107"/>
        <end position="2123"/>
    </location>
</feature>
<feature type="compositionally biased region" description="Polar residues" evidence="1">
    <location>
        <begin position="2466"/>
        <end position="2475"/>
    </location>
</feature>
<name>F0VJL2_NEOCL</name>
<feature type="compositionally biased region" description="Low complexity" evidence="1">
    <location>
        <begin position="2171"/>
        <end position="2183"/>
    </location>
</feature>
<feature type="compositionally biased region" description="Polar residues" evidence="1">
    <location>
        <begin position="1112"/>
        <end position="1122"/>
    </location>
</feature>
<feature type="region of interest" description="Disordered" evidence="1">
    <location>
        <begin position="920"/>
        <end position="961"/>
    </location>
</feature>
<dbReference type="OMA" id="HRMHALQ"/>
<feature type="compositionally biased region" description="Polar residues" evidence="1">
    <location>
        <begin position="35"/>
        <end position="44"/>
    </location>
</feature>
<feature type="region of interest" description="Disordered" evidence="1">
    <location>
        <begin position="570"/>
        <end position="597"/>
    </location>
</feature>
<evidence type="ECO:0000313" key="2">
    <source>
        <dbReference type="EMBL" id="CBZ53923.1"/>
    </source>
</evidence>
<feature type="region of interest" description="Disordered" evidence="1">
    <location>
        <begin position="722"/>
        <end position="768"/>
    </location>
</feature>
<feature type="region of interest" description="Disordered" evidence="1">
    <location>
        <begin position="846"/>
        <end position="908"/>
    </location>
</feature>
<feature type="region of interest" description="Disordered" evidence="1">
    <location>
        <begin position="1"/>
        <end position="138"/>
    </location>
</feature>
<dbReference type="VEuPathDB" id="ToxoDB:NCLIV_037050"/>
<feature type="compositionally biased region" description="Basic and acidic residues" evidence="1">
    <location>
        <begin position="2422"/>
        <end position="2437"/>
    </location>
</feature>
<feature type="compositionally biased region" description="Basic and acidic residues" evidence="1">
    <location>
        <begin position="2073"/>
        <end position="2100"/>
    </location>
</feature>
<feature type="compositionally biased region" description="Basic and acidic residues" evidence="1">
    <location>
        <begin position="2486"/>
        <end position="2499"/>
    </location>
</feature>
<feature type="region of interest" description="Disordered" evidence="1">
    <location>
        <begin position="325"/>
        <end position="344"/>
    </location>
</feature>
<feature type="compositionally biased region" description="Basic and acidic residues" evidence="1">
    <location>
        <begin position="1986"/>
        <end position="1995"/>
    </location>
</feature>
<organism evidence="2 3">
    <name type="scientific">Neospora caninum (strain Liverpool)</name>
    <dbReference type="NCBI Taxonomy" id="572307"/>
    <lineage>
        <taxon>Eukaryota</taxon>
        <taxon>Sar</taxon>
        <taxon>Alveolata</taxon>
        <taxon>Apicomplexa</taxon>
        <taxon>Conoidasida</taxon>
        <taxon>Coccidia</taxon>
        <taxon>Eucoccidiorida</taxon>
        <taxon>Eimeriorina</taxon>
        <taxon>Sarcocystidae</taxon>
        <taxon>Neospora</taxon>
    </lineage>
</organism>
<feature type="compositionally biased region" description="Low complexity" evidence="1">
    <location>
        <begin position="474"/>
        <end position="492"/>
    </location>
</feature>
<dbReference type="Proteomes" id="UP000007494">
    <property type="component" value="Chromosome VIII"/>
</dbReference>
<reference evidence="3" key="1">
    <citation type="journal article" date="2012" name="PLoS Pathog.">
        <title>Comparative genomics of the apicomplexan parasites Toxoplasma gondii and Neospora caninum: Coccidia differing in host range and transmission strategy.</title>
        <authorList>
            <person name="Reid A.J."/>
            <person name="Vermont S.J."/>
            <person name="Cotton J.A."/>
            <person name="Harris D."/>
            <person name="Hill-Cawthorne G.A."/>
            <person name="Konen-Waisman S."/>
            <person name="Latham S.M."/>
            <person name="Mourier T."/>
            <person name="Norton R."/>
            <person name="Quail M.A."/>
            <person name="Sanders M."/>
            <person name="Shanmugam D."/>
            <person name="Sohal A."/>
            <person name="Wasmuth J.D."/>
            <person name="Brunk B."/>
            <person name="Grigg M.E."/>
            <person name="Howard J.C."/>
            <person name="Parkinson J."/>
            <person name="Roos D.S."/>
            <person name="Trees A.J."/>
            <person name="Berriman M."/>
            <person name="Pain A."/>
            <person name="Wastling J.M."/>
        </authorList>
    </citation>
    <scope>NUCLEOTIDE SEQUENCE [LARGE SCALE GENOMIC DNA]</scope>
    <source>
        <strain evidence="3">Liverpool</strain>
    </source>
</reference>
<keyword evidence="3" id="KW-1185">Reference proteome</keyword>
<dbReference type="GeneID" id="13443570"/>